<proteinExistence type="predicted"/>
<sequence length="137" mass="14946">MISVILRVPGAADPPAGRSRRKFGLDAPLPADRRIIERALLRHLAECRPEVVVLALRQDTSRPDTAANAPIPVSAGVPDLLLLAPKGRSLFVKIKTQAEDLSRADRAFADLCQQRGIPLVVVRCLPEARRAFDLLSL</sequence>
<accession>A0AA42CLT8</accession>
<evidence type="ECO:0000256" key="3">
    <source>
        <dbReference type="ARBA" id="ARBA00022801"/>
    </source>
</evidence>
<name>A0AA42CLT8_9HYPH</name>
<gene>
    <name evidence="5" type="ORF">M8523_06780</name>
</gene>
<dbReference type="AlphaFoldDB" id="A0AA42CLT8"/>
<dbReference type="Gene3D" id="3.40.1350.10">
    <property type="match status" value="1"/>
</dbReference>
<keyword evidence="2" id="KW-0540">Nuclease</keyword>
<dbReference type="Pfam" id="PF08774">
    <property type="entry name" value="VRR_NUC"/>
    <property type="match status" value="1"/>
</dbReference>
<evidence type="ECO:0000313" key="6">
    <source>
        <dbReference type="Proteomes" id="UP001165667"/>
    </source>
</evidence>
<dbReference type="RefSeq" id="WP_282584086.1">
    <property type="nucleotide sequence ID" value="NZ_JAMOIM010000003.1"/>
</dbReference>
<keyword evidence="3" id="KW-0378">Hydrolase</keyword>
<organism evidence="5 6">
    <name type="scientific">Lichenifustis flavocetrariae</name>
    <dbReference type="NCBI Taxonomy" id="2949735"/>
    <lineage>
        <taxon>Bacteria</taxon>
        <taxon>Pseudomonadati</taxon>
        <taxon>Pseudomonadota</taxon>
        <taxon>Alphaproteobacteria</taxon>
        <taxon>Hyphomicrobiales</taxon>
        <taxon>Lichenihabitantaceae</taxon>
        <taxon>Lichenifustis</taxon>
    </lineage>
</organism>
<comment type="caution">
    <text evidence="5">The sequence shown here is derived from an EMBL/GenBank/DDBJ whole genome shotgun (WGS) entry which is preliminary data.</text>
</comment>
<protein>
    <recommendedName>
        <fullName evidence="4">VRR-NUC domain-containing protein</fullName>
    </recommendedName>
</protein>
<evidence type="ECO:0000256" key="1">
    <source>
        <dbReference type="ARBA" id="ARBA00001946"/>
    </source>
</evidence>
<evidence type="ECO:0000259" key="4">
    <source>
        <dbReference type="Pfam" id="PF08774"/>
    </source>
</evidence>
<dbReference type="EMBL" id="JAMOIM010000003">
    <property type="protein sequence ID" value="MCW6507727.1"/>
    <property type="molecule type" value="Genomic_DNA"/>
</dbReference>
<dbReference type="InterPro" id="IPR014883">
    <property type="entry name" value="VRR_NUC"/>
</dbReference>
<keyword evidence="6" id="KW-1185">Reference proteome</keyword>
<evidence type="ECO:0000256" key="2">
    <source>
        <dbReference type="ARBA" id="ARBA00022722"/>
    </source>
</evidence>
<feature type="domain" description="VRR-NUC" evidence="4">
    <location>
        <begin position="73"/>
        <end position="123"/>
    </location>
</feature>
<dbReference type="GO" id="GO:0004518">
    <property type="term" value="F:nuclease activity"/>
    <property type="evidence" value="ECO:0007669"/>
    <property type="project" value="UniProtKB-KW"/>
</dbReference>
<comment type="cofactor">
    <cofactor evidence="1">
        <name>Mg(2+)</name>
        <dbReference type="ChEBI" id="CHEBI:18420"/>
    </cofactor>
</comment>
<evidence type="ECO:0000313" key="5">
    <source>
        <dbReference type="EMBL" id="MCW6507727.1"/>
    </source>
</evidence>
<dbReference type="GO" id="GO:0003676">
    <property type="term" value="F:nucleic acid binding"/>
    <property type="evidence" value="ECO:0007669"/>
    <property type="project" value="InterPro"/>
</dbReference>
<dbReference type="Proteomes" id="UP001165667">
    <property type="component" value="Unassembled WGS sequence"/>
</dbReference>
<reference evidence="5" key="1">
    <citation type="submission" date="2022-05" db="EMBL/GenBank/DDBJ databases">
        <authorList>
            <person name="Pankratov T."/>
        </authorList>
    </citation>
    <scope>NUCLEOTIDE SEQUENCE</scope>
    <source>
        <strain evidence="5">BP6-180914</strain>
    </source>
</reference>
<dbReference type="GO" id="GO:0016788">
    <property type="term" value="F:hydrolase activity, acting on ester bonds"/>
    <property type="evidence" value="ECO:0007669"/>
    <property type="project" value="InterPro"/>
</dbReference>
<dbReference type="InterPro" id="IPR011856">
    <property type="entry name" value="tRNA_endonuc-like_dom_sf"/>
</dbReference>